<reference evidence="2" key="1">
    <citation type="journal article" date="2019" name="Mol. Biol. Evol.">
        <title>Blast fungal genomes show frequent chromosomal changes, gene gains and losses, and effector gene turnover.</title>
        <authorList>
            <person name="Gomez Luciano L.B."/>
            <person name="Jason Tsai I."/>
            <person name="Chuma I."/>
            <person name="Tosa Y."/>
            <person name="Chen Y.H."/>
            <person name="Li J.Y."/>
            <person name="Li M.Y."/>
            <person name="Jade Lu M.Y."/>
            <person name="Nakayashiki H."/>
            <person name="Li W.H."/>
        </authorList>
    </citation>
    <scope>NUCLEOTIDE SEQUENCE</scope>
    <source>
        <strain evidence="2">NI907</strain>
    </source>
</reference>
<dbReference type="AlphaFoldDB" id="A0A6P8B2Q4"/>
<dbReference type="KEGG" id="pgri:PgNI_06839"/>
<gene>
    <name evidence="2" type="ORF">PgNI_06839</name>
</gene>
<name>A0A6P8B2Q4_PYRGI</name>
<keyword evidence="1" id="KW-1185">Reference proteome</keyword>
<evidence type="ECO:0000313" key="2">
    <source>
        <dbReference type="RefSeq" id="XP_030981400.1"/>
    </source>
</evidence>
<accession>A0A6P8B2Q4</accession>
<sequence>MVSMVVLLDAPSPDESEDDLIDHAKKLAAEFANRAKSAFDWLLQAADDKLVDNVWFSPSRNWDPRNTGSRMAQPQRVRHASWRHWPSNDKPEVKASTITLMMPGGRSQQELIDEYEVGMKVKGGRKVELSEGSDLILHNWEMVMSRPLLNKGLDQVASGRPICPLP</sequence>
<proteinExistence type="predicted"/>
<organism evidence="1 2">
    <name type="scientific">Pyricularia grisea</name>
    <name type="common">Crabgrass-specific blast fungus</name>
    <name type="synonym">Magnaporthe grisea</name>
    <dbReference type="NCBI Taxonomy" id="148305"/>
    <lineage>
        <taxon>Eukaryota</taxon>
        <taxon>Fungi</taxon>
        <taxon>Dikarya</taxon>
        <taxon>Ascomycota</taxon>
        <taxon>Pezizomycotina</taxon>
        <taxon>Sordariomycetes</taxon>
        <taxon>Sordariomycetidae</taxon>
        <taxon>Magnaporthales</taxon>
        <taxon>Pyriculariaceae</taxon>
        <taxon>Pyricularia</taxon>
    </lineage>
</organism>
<dbReference type="Proteomes" id="UP000515153">
    <property type="component" value="Unplaced"/>
</dbReference>
<evidence type="ECO:0000313" key="1">
    <source>
        <dbReference type="Proteomes" id="UP000515153"/>
    </source>
</evidence>
<reference evidence="2" key="2">
    <citation type="submission" date="2019-10" db="EMBL/GenBank/DDBJ databases">
        <authorList>
            <consortium name="NCBI Genome Project"/>
        </authorList>
    </citation>
    <scope>NUCLEOTIDE SEQUENCE</scope>
    <source>
        <strain evidence="2">NI907</strain>
    </source>
</reference>
<dbReference type="GeneID" id="41961768"/>
<reference evidence="2" key="3">
    <citation type="submission" date="2025-08" db="UniProtKB">
        <authorList>
            <consortium name="RefSeq"/>
        </authorList>
    </citation>
    <scope>IDENTIFICATION</scope>
    <source>
        <strain evidence="2">NI907</strain>
    </source>
</reference>
<dbReference type="OrthoDB" id="47494at2759"/>
<protein>
    <submittedName>
        <fullName evidence="2">Uncharacterized protein</fullName>
    </submittedName>
</protein>
<dbReference type="RefSeq" id="XP_030981400.1">
    <property type="nucleotide sequence ID" value="XM_031126859.1"/>
</dbReference>